<reference evidence="7 8" key="1">
    <citation type="journal article" date="2013" name="BMC Genomics">
        <title>The miniature genome of a carnivorous plant Genlisea aurea contains a low number of genes and short non-coding sequences.</title>
        <authorList>
            <person name="Leushkin E.V."/>
            <person name="Sutormin R.A."/>
            <person name="Nabieva E.R."/>
            <person name="Penin A.A."/>
            <person name="Kondrashov A.S."/>
            <person name="Logacheva M.D."/>
        </authorList>
    </citation>
    <scope>NUCLEOTIDE SEQUENCE [LARGE SCALE GENOMIC DNA]</scope>
</reference>
<dbReference type="Pfam" id="PF13923">
    <property type="entry name" value="zf-C3HC4_2"/>
    <property type="match status" value="1"/>
</dbReference>
<dbReference type="GO" id="GO:0140082">
    <property type="term" value="F:SUMO-ubiquitin ligase activity"/>
    <property type="evidence" value="ECO:0007669"/>
    <property type="project" value="TreeGrafter"/>
</dbReference>
<feature type="domain" description="RING-type" evidence="6">
    <location>
        <begin position="153"/>
        <end position="191"/>
    </location>
</feature>
<evidence type="ECO:0000256" key="2">
    <source>
        <dbReference type="ARBA" id="ARBA00022771"/>
    </source>
</evidence>
<dbReference type="GO" id="GO:0008270">
    <property type="term" value="F:zinc ion binding"/>
    <property type="evidence" value="ECO:0007669"/>
    <property type="project" value="UniProtKB-KW"/>
</dbReference>
<evidence type="ECO:0000256" key="3">
    <source>
        <dbReference type="ARBA" id="ARBA00022833"/>
    </source>
</evidence>
<dbReference type="Gene3D" id="3.30.40.10">
    <property type="entry name" value="Zinc/RING finger domain, C3HC4 (zinc finger)"/>
    <property type="match status" value="1"/>
</dbReference>
<gene>
    <name evidence="7" type="ORF">M569_00363</name>
</gene>
<dbReference type="GO" id="GO:0006511">
    <property type="term" value="P:ubiquitin-dependent protein catabolic process"/>
    <property type="evidence" value="ECO:0007669"/>
    <property type="project" value="TreeGrafter"/>
</dbReference>
<dbReference type="PROSITE" id="PS50089">
    <property type="entry name" value="ZF_RING_2"/>
    <property type="match status" value="1"/>
</dbReference>
<name>S8ENH8_9LAMI</name>
<proteinExistence type="predicted"/>
<dbReference type="PROSITE" id="PS00518">
    <property type="entry name" value="ZF_RING_1"/>
    <property type="match status" value="1"/>
</dbReference>
<dbReference type="Proteomes" id="UP000015453">
    <property type="component" value="Unassembled WGS sequence"/>
</dbReference>
<dbReference type="InterPro" id="IPR017907">
    <property type="entry name" value="Znf_RING_CS"/>
</dbReference>
<feature type="non-terminal residue" evidence="7">
    <location>
        <position position="205"/>
    </location>
</feature>
<dbReference type="InterPro" id="IPR001841">
    <property type="entry name" value="Znf_RING"/>
</dbReference>
<evidence type="ECO:0000313" key="7">
    <source>
        <dbReference type="EMBL" id="EPS74392.1"/>
    </source>
</evidence>
<dbReference type="GO" id="GO:0032183">
    <property type="term" value="F:SUMO binding"/>
    <property type="evidence" value="ECO:0007669"/>
    <property type="project" value="TreeGrafter"/>
</dbReference>
<keyword evidence="8" id="KW-1185">Reference proteome</keyword>
<dbReference type="PANTHER" id="PTHR47094">
    <property type="entry name" value="ELFLESS, ISOFORM B"/>
    <property type="match status" value="1"/>
</dbReference>
<evidence type="ECO:0000256" key="1">
    <source>
        <dbReference type="ARBA" id="ARBA00022723"/>
    </source>
</evidence>
<feature type="region of interest" description="Disordered" evidence="5">
    <location>
        <begin position="1"/>
        <end position="50"/>
    </location>
</feature>
<keyword evidence="3" id="KW-0862">Zinc</keyword>
<dbReference type="EMBL" id="AUSU01000086">
    <property type="protein sequence ID" value="EPS74392.1"/>
    <property type="molecule type" value="Genomic_DNA"/>
</dbReference>
<sequence length="205" mass="22561">TRSRSRNTGLEVDLNDPPSGNHSQEGNSSRGRSQDKRSAPAPIDLETNDDDVVISSPRAFAEARKTVRGNRKRPIVVDVENDEKSSPAKRGRVPTTPAFIDCIILDVSYSFFFSQTHWKKLSMGTVVLQAKVRKNGEAPPPPPPPPIEQTLNCPICLGPIVEAMTTKCGHVFCKACIKAAIAKQSKCPNCRKRTTARDIIRIYLP</sequence>
<dbReference type="OrthoDB" id="6105938at2759"/>
<keyword evidence="1" id="KW-0479">Metal-binding</keyword>
<dbReference type="PANTHER" id="PTHR47094:SF1">
    <property type="entry name" value="RING-TYPE E3 UBIQUITIN TRANSFERASE"/>
    <property type="match status" value="1"/>
</dbReference>
<dbReference type="InterPro" id="IPR013083">
    <property type="entry name" value="Znf_RING/FYVE/PHD"/>
</dbReference>
<keyword evidence="2 4" id="KW-0863">Zinc-finger</keyword>
<evidence type="ECO:0000256" key="5">
    <source>
        <dbReference type="SAM" id="MobiDB-lite"/>
    </source>
</evidence>
<dbReference type="SMART" id="SM00184">
    <property type="entry name" value="RING"/>
    <property type="match status" value="1"/>
</dbReference>
<dbReference type="InterPro" id="IPR049627">
    <property type="entry name" value="SLX8"/>
</dbReference>
<evidence type="ECO:0000259" key="6">
    <source>
        <dbReference type="PROSITE" id="PS50089"/>
    </source>
</evidence>
<dbReference type="AlphaFoldDB" id="S8ENH8"/>
<dbReference type="GO" id="GO:0061630">
    <property type="term" value="F:ubiquitin protein ligase activity"/>
    <property type="evidence" value="ECO:0007669"/>
    <property type="project" value="InterPro"/>
</dbReference>
<feature type="non-terminal residue" evidence="7">
    <location>
        <position position="1"/>
    </location>
</feature>
<protein>
    <recommendedName>
        <fullName evidence="6">RING-type domain-containing protein</fullName>
    </recommendedName>
</protein>
<evidence type="ECO:0000256" key="4">
    <source>
        <dbReference type="PROSITE-ProRule" id="PRU00175"/>
    </source>
</evidence>
<accession>S8ENH8</accession>
<dbReference type="SUPFAM" id="SSF57850">
    <property type="entry name" value="RING/U-box"/>
    <property type="match status" value="1"/>
</dbReference>
<comment type="caution">
    <text evidence="7">The sequence shown here is derived from an EMBL/GenBank/DDBJ whole genome shotgun (WGS) entry which is preliminary data.</text>
</comment>
<feature type="compositionally biased region" description="Polar residues" evidence="5">
    <location>
        <begin position="18"/>
        <end position="31"/>
    </location>
</feature>
<organism evidence="7 8">
    <name type="scientific">Genlisea aurea</name>
    <dbReference type="NCBI Taxonomy" id="192259"/>
    <lineage>
        <taxon>Eukaryota</taxon>
        <taxon>Viridiplantae</taxon>
        <taxon>Streptophyta</taxon>
        <taxon>Embryophyta</taxon>
        <taxon>Tracheophyta</taxon>
        <taxon>Spermatophyta</taxon>
        <taxon>Magnoliopsida</taxon>
        <taxon>eudicotyledons</taxon>
        <taxon>Gunneridae</taxon>
        <taxon>Pentapetalae</taxon>
        <taxon>asterids</taxon>
        <taxon>lamiids</taxon>
        <taxon>Lamiales</taxon>
        <taxon>Lentibulariaceae</taxon>
        <taxon>Genlisea</taxon>
    </lineage>
</organism>
<dbReference type="GO" id="GO:0033768">
    <property type="term" value="C:SUMO-targeted ubiquitin ligase complex"/>
    <property type="evidence" value="ECO:0007669"/>
    <property type="project" value="TreeGrafter"/>
</dbReference>
<evidence type="ECO:0000313" key="8">
    <source>
        <dbReference type="Proteomes" id="UP000015453"/>
    </source>
</evidence>